<dbReference type="CDD" id="cd00092">
    <property type="entry name" value="HTH_CRP"/>
    <property type="match status" value="1"/>
</dbReference>
<evidence type="ECO:0000256" key="1">
    <source>
        <dbReference type="ARBA" id="ARBA00023015"/>
    </source>
</evidence>
<proteinExistence type="predicted"/>
<dbReference type="InterPro" id="IPR050397">
    <property type="entry name" value="Env_Response_Regulators"/>
</dbReference>
<dbReference type="SUPFAM" id="SSF51206">
    <property type="entry name" value="cAMP-binding domain-like"/>
    <property type="match status" value="1"/>
</dbReference>
<comment type="caution">
    <text evidence="5">The sequence shown here is derived from an EMBL/GenBank/DDBJ whole genome shotgun (WGS) entry which is preliminary data.</text>
</comment>
<dbReference type="EMBL" id="JAVAIL010000003">
    <property type="protein sequence ID" value="MDP4539873.1"/>
    <property type="molecule type" value="Genomic_DNA"/>
</dbReference>
<gene>
    <name evidence="5" type="ORF">Q9K01_09575</name>
</gene>
<dbReference type="InterPro" id="IPR014710">
    <property type="entry name" value="RmlC-like_jellyroll"/>
</dbReference>
<dbReference type="InterPro" id="IPR000595">
    <property type="entry name" value="cNMP-bd_dom"/>
</dbReference>
<dbReference type="InterPro" id="IPR036390">
    <property type="entry name" value="WH_DNA-bd_sf"/>
</dbReference>
<evidence type="ECO:0000313" key="5">
    <source>
        <dbReference type="EMBL" id="MDP4539873.1"/>
    </source>
</evidence>
<protein>
    <submittedName>
        <fullName evidence="5">Crp/Fnr family transcriptional regulator</fullName>
    </submittedName>
</protein>
<organism evidence="5 6">
    <name type="scientific">Qipengyuania benthica</name>
    <dbReference type="NCBI Taxonomy" id="3067651"/>
    <lineage>
        <taxon>Bacteria</taxon>
        <taxon>Pseudomonadati</taxon>
        <taxon>Pseudomonadota</taxon>
        <taxon>Alphaproteobacteria</taxon>
        <taxon>Sphingomonadales</taxon>
        <taxon>Erythrobacteraceae</taxon>
        <taxon>Qipengyuania</taxon>
    </lineage>
</organism>
<evidence type="ECO:0000256" key="3">
    <source>
        <dbReference type="ARBA" id="ARBA00023163"/>
    </source>
</evidence>
<dbReference type="Pfam" id="PF00027">
    <property type="entry name" value="cNMP_binding"/>
    <property type="match status" value="1"/>
</dbReference>
<dbReference type="SUPFAM" id="SSF46785">
    <property type="entry name" value="Winged helix' DNA-binding domain"/>
    <property type="match status" value="1"/>
</dbReference>
<dbReference type="SMART" id="SM00419">
    <property type="entry name" value="HTH_CRP"/>
    <property type="match status" value="1"/>
</dbReference>
<keyword evidence="2" id="KW-0238">DNA-binding</keyword>
<dbReference type="PANTHER" id="PTHR24567">
    <property type="entry name" value="CRP FAMILY TRANSCRIPTIONAL REGULATORY PROTEIN"/>
    <property type="match status" value="1"/>
</dbReference>
<feature type="domain" description="HTH crp-type" evidence="4">
    <location>
        <begin position="146"/>
        <end position="220"/>
    </location>
</feature>
<dbReference type="Proteomes" id="UP001235664">
    <property type="component" value="Unassembled WGS sequence"/>
</dbReference>
<dbReference type="InterPro" id="IPR012318">
    <property type="entry name" value="HTH_CRP"/>
</dbReference>
<dbReference type="SMART" id="SM00100">
    <property type="entry name" value="cNMP"/>
    <property type="match status" value="1"/>
</dbReference>
<keyword evidence="3" id="KW-0804">Transcription</keyword>
<keyword evidence="1" id="KW-0805">Transcription regulation</keyword>
<name>A0ABT9H9E2_9SPHN</name>
<dbReference type="Gene3D" id="2.60.120.10">
    <property type="entry name" value="Jelly Rolls"/>
    <property type="match status" value="1"/>
</dbReference>
<evidence type="ECO:0000313" key="6">
    <source>
        <dbReference type="Proteomes" id="UP001235664"/>
    </source>
</evidence>
<accession>A0ABT9H9E2</accession>
<sequence length="243" mass="27083">MSLQKFIDRLRRHSELEEGDIARLKALESVARVVAPGDFSVRDGTSPTTCSLLTSGVAASHKIVGNGGRQIVGVFFAGELLDFDGLFLPSIDFNVQAISECTMSRFHCEDLMEVVFEHPAIGKALFRETALNASISREWMANLGRRDSRTKIAYLLCELSVRLSHSQGAEGHDFVLPLTQEQISDIIGVTPMHVSRVLKELENDELISRNRRMIEVIDWEMLTSVGDFTPRYPQMPDDQSTGS</sequence>
<keyword evidence="6" id="KW-1185">Reference proteome</keyword>
<dbReference type="RefSeq" id="WP_305930023.1">
    <property type="nucleotide sequence ID" value="NZ_JAVAIL010000003.1"/>
</dbReference>
<dbReference type="CDD" id="cd00038">
    <property type="entry name" value="CAP_ED"/>
    <property type="match status" value="1"/>
</dbReference>
<evidence type="ECO:0000256" key="2">
    <source>
        <dbReference type="ARBA" id="ARBA00023125"/>
    </source>
</evidence>
<dbReference type="PROSITE" id="PS51063">
    <property type="entry name" value="HTH_CRP_2"/>
    <property type="match status" value="1"/>
</dbReference>
<evidence type="ECO:0000259" key="4">
    <source>
        <dbReference type="PROSITE" id="PS51063"/>
    </source>
</evidence>
<dbReference type="Pfam" id="PF13545">
    <property type="entry name" value="HTH_Crp_2"/>
    <property type="match status" value="1"/>
</dbReference>
<dbReference type="InterPro" id="IPR018490">
    <property type="entry name" value="cNMP-bd_dom_sf"/>
</dbReference>
<reference evidence="5 6" key="1">
    <citation type="submission" date="2023-08" db="EMBL/GenBank/DDBJ databases">
        <title>genomic of DY56.</title>
        <authorList>
            <person name="Wang Y."/>
        </authorList>
    </citation>
    <scope>NUCLEOTIDE SEQUENCE [LARGE SCALE GENOMIC DNA]</scope>
    <source>
        <strain evidence="5 6">DY56-A-20</strain>
    </source>
</reference>
<dbReference type="PANTHER" id="PTHR24567:SF68">
    <property type="entry name" value="DNA-BINDING TRANSCRIPTIONAL DUAL REGULATOR CRP"/>
    <property type="match status" value="1"/>
</dbReference>